<organism evidence="1 2">
    <name type="scientific">Salibacterium halotolerans</name>
    <dbReference type="NCBI Taxonomy" id="1884432"/>
    <lineage>
        <taxon>Bacteria</taxon>
        <taxon>Bacillati</taxon>
        <taxon>Bacillota</taxon>
        <taxon>Bacilli</taxon>
        <taxon>Bacillales</taxon>
        <taxon>Bacillaceae</taxon>
    </lineage>
</organism>
<accession>A0A1I5RG15</accession>
<gene>
    <name evidence="1" type="ORF">SAMN05518683_10728</name>
</gene>
<proteinExistence type="predicted"/>
<dbReference type="Proteomes" id="UP000198892">
    <property type="component" value="Unassembled WGS sequence"/>
</dbReference>
<evidence type="ECO:0000313" key="1">
    <source>
        <dbReference type="EMBL" id="SFP57320.1"/>
    </source>
</evidence>
<dbReference type="OrthoDB" id="2969125at2"/>
<reference evidence="2" key="1">
    <citation type="submission" date="2016-10" db="EMBL/GenBank/DDBJ databases">
        <authorList>
            <person name="Varghese N."/>
            <person name="Submissions S."/>
        </authorList>
    </citation>
    <scope>NUCLEOTIDE SEQUENCE [LARGE SCALE GENOMIC DNA]</scope>
    <source>
        <strain evidence="2">S7</strain>
    </source>
</reference>
<name>A0A1I5RG15_9BACI</name>
<dbReference type="EMBL" id="FOXD01000007">
    <property type="protein sequence ID" value="SFP57320.1"/>
    <property type="molecule type" value="Genomic_DNA"/>
</dbReference>
<sequence>MSYHVYKGEVTHPEHHLPLLIYYDAEEETFCFSTVDFQENRPSICDFQYPAKSIKEVRTFLKKIGMDAEHVEFTTQYLH</sequence>
<dbReference type="AlphaFoldDB" id="A0A1I5RG15"/>
<evidence type="ECO:0000313" key="2">
    <source>
        <dbReference type="Proteomes" id="UP000198892"/>
    </source>
</evidence>
<protein>
    <submittedName>
        <fullName evidence="1">Uncharacterized protein</fullName>
    </submittedName>
</protein>
<keyword evidence="2" id="KW-1185">Reference proteome</keyword>